<dbReference type="EMBL" id="UYWY01021136">
    <property type="protein sequence ID" value="VDM43475.1"/>
    <property type="molecule type" value="Genomic_DNA"/>
</dbReference>
<protein>
    <submittedName>
        <fullName evidence="5">VWFA domain-containing protein</fullName>
    </submittedName>
</protein>
<dbReference type="Pfam" id="PF00092">
    <property type="entry name" value="VWA"/>
    <property type="match status" value="1"/>
</dbReference>
<feature type="domain" description="VWFA" evidence="2">
    <location>
        <begin position="30"/>
        <end position="149"/>
    </location>
</feature>
<dbReference type="InterPro" id="IPR002035">
    <property type="entry name" value="VWF_A"/>
</dbReference>
<proteinExistence type="predicted"/>
<evidence type="ECO:0000259" key="2">
    <source>
        <dbReference type="PROSITE" id="PS50234"/>
    </source>
</evidence>
<dbReference type="SUPFAM" id="SSF53300">
    <property type="entry name" value="vWA-like"/>
    <property type="match status" value="1"/>
</dbReference>
<dbReference type="PROSITE" id="PS50234">
    <property type="entry name" value="VWFA"/>
    <property type="match status" value="1"/>
</dbReference>
<dbReference type="InterPro" id="IPR036465">
    <property type="entry name" value="vWFA_dom_sf"/>
</dbReference>
<sequence>MSMIVCIVVLSMKFLTLVFSSPKCDLGASDMILVVQSSFDVSKKDFEDVKEFLKQYVGDLDVGFNEKQTRVGVVLFDRVHEPRYRIKLDQVEEAAHLQKAIASLHRLPCSYWWCRANLIHTPFEAAQFALYILNENALRGRMKKLLIILHGKESFEAAKQIASLTSADFSLRIAQVLVVPGYNSRRGGRRVIAKWSRKPGLKPAPVFPKRPSAIRGRARFRRSLELNRAEQDFQEELPRSVLLKEKNYSRFREAGTKPAALPAFSNLVSKKAVLTSTSPPCFETHLSIASSASAIVKDALLVIWRNSVRAALSALWRKAGEITFQTA</sequence>
<feature type="signal peptide" evidence="1">
    <location>
        <begin position="1"/>
        <end position="20"/>
    </location>
</feature>
<keyword evidence="1" id="KW-0732">Signal</keyword>
<evidence type="ECO:0000313" key="3">
    <source>
        <dbReference type="EMBL" id="VDM43475.1"/>
    </source>
</evidence>
<dbReference type="Gene3D" id="3.40.50.410">
    <property type="entry name" value="von Willebrand factor, type A domain"/>
    <property type="match status" value="1"/>
</dbReference>
<dbReference type="WBParaSite" id="TCNE_0001215501-mRNA-1">
    <property type="protein sequence ID" value="TCNE_0001215501-mRNA-1"/>
    <property type="gene ID" value="TCNE_0001215501"/>
</dbReference>
<evidence type="ECO:0000256" key="1">
    <source>
        <dbReference type="SAM" id="SignalP"/>
    </source>
</evidence>
<name>A0A183UUI5_TOXCA</name>
<accession>A0A183UUI5</accession>
<organism evidence="4 5">
    <name type="scientific">Toxocara canis</name>
    <name type="common">Canine roundworm</name>
    <dbReference type="NCBI Taxonomy" id="6265"/>
    <lineage>
        <taxon>Eukaryota</taxon>
        <taxon>Metazoa</taxon>
        <taxon>Ecdysozoa</taxon>
        <taxon>Nematoda</taxon>
        <taxon>Chromadorea</taxon>
        <taxon>Rhabditida</taxon>
        <taxon>Spirurina</taxon>
        <taxon>Ascaridomorpha</taxon>
        <taxon>Ascaridoidea</taxon>
        <taxon>Toxocaridae</taxon>
        <taxon>Toxocara</taxon>
    </lineage>
</organism>
<dbReference type="Proteomes" id="UP000050794">
    <property type="component" value="Unassembled WGS sequence"/>
</dbReference>
<reference evidence="5" key="1">
    <citation type="submission" date="2016-06" db="UniProtKB">
        <authorList>
            <consortium name="WormBaseParasite"/>
        </authorList>
    </citation>
    <scope>IDENTIFICATION</scope>
</reference>
<keyword evidence="4" id="KW-1185">Reference proteome</keyword>
<reference evidence="3 4" key="2">
    <citation type="submission" date="2018-11" db="EMBL/GenBank/DDBJ databases">
        <authorList>
            <consortium name="Pathogen Informatics"/>
        </authorList>
    </citation>
    <scope>NUCLEOTIDE SEQUENCE [LARGE SCALE GENOMIC DNA]</scope>
</reference>
<gene>
    <name evidence="3" type="ORF">TCNE_LOCUS12154</name>
</gene>
<evidence type="ECO:0000313" key="5">
    <source>
        <dbReference type="WBParaSite" id="TCNE_0001215501-mRNA-1"/>
    </source>
</evidence>
<feature type="chain" id="PRO_5044553430" evidence="1">
    <location>
        <begin position="21"/>
        <end position="327"/>
    </location>
</feature>
<dbReference type="AlphaFoldDB" id="A0A183UUI5"/>
<evidence type="ECO:0000313" key="4">
    <source>
        <dbReference type="Proteomes" id="UP000050794"/>
    </source>
</evidence>